<evidence type="ECO:0000313" key="3">
    <source>
        <dbReference type="Proteomes" id="UP000784294"/>
    </source>
</evidence>
<evidence type="ECO:0000313" key="2">
    <source>
        <dbReference type="EMBL" id="VEL23554.1"/>
    </source>
</evidence>
<protein>
    <submittedName>
        <fullName evidence="2">Uncharacterized protein</fullName>
    </submittedName>
</protein>
<feature type="region of interest" description="Disordered" evidence="1">
    <location>
        <begin position="128"/>
        <end position="238"/>
    </location>
</feature>
<keyword evidence="3" id="KW-1185">Reference proteome</keyword>
<comment type="caution">
    <text evidence="2">The sequence shown here is derived from an EMBL/GenBank/DDBJ whole genome shotgun (WGS) entry which is preliminary data.</text>
</comment>
<gene>
    <name evidence="2" type="ORF">PXEA_LOCUS16994</name>
</gene>
<feature type="region of interest" description="Disordered" evidence="1">
    <location>
        <begin position="1"/>
        <end position="116"/>
    </location>
</feature>
<dbReference type="AlphaFoldDB" id="A0A3S5CI81"/>
<evidence type="ECO:0000256" key="1">
    <source>
        <dbReference type="SAM" id="MobiDB-lite"/>
    </source>
</evidence>
<dbReference type="EMBL" id="CAAALY010062552">
    <property type="protein sequence ID" value="VEL23554.1"/>
    <property type="molecule type" value="Genomic_DNA"/>
</dbReference>
<name>A0A3S5CI81_9PLAT</name>
<feature type="compositionally biased region" description="Polar residues" evidence="1">
    <location>
        <begin position="165"/>
        <end position="175"/>
    </location>
</feature>
<feature type="compositionally biased region" description="Low complexity" evidence="1">
    <location>
        <begin position="105"/>
        <end position="116"/>
    </location>
</feature>
<accession>A0A3S5CI81</accession>
<reference evidence="2" key="1">
    <citation type="submission" date="2018-11" db="EMBL/GenBank/DDBJ databases">
        <authorList>
            <consortium name="Pathogen Informatics"/>
        </authorList>
    </citation>
    <scope>NUCLEOTIDE SEQUENCE</scope>
</reference>
<proteinExistence type="predicted"/>
<organism evidence="2 3">
    <name type="scientific">Protopolystoma xenopodis</name>
    <dbReference type="NCBI Taxonomy" id="117903"/>
    <lineage>
        <taxon>Eukaryota</taxon>
        <taxon>Metazoa</taxon>
        <taxon>Spiralia</taxon>
        <taxon>Lophotrochozoa</taxon>
        <taxon>Platyhelminthes</taxon>
        <taxon>Monogenea</taxon>
        <taxon>Polyopisthocotylea</taxon>
        <taxon>Polystomatidea</taxon>
        <taxon>Polystomatidae</taxon>
        <taxon>Protopolystoma</taxon>
    </lineage>
</organism>
<feature type="compositionally biased region" description="Polar residues" evidence="1">
    <location>
        <begin position="219"/>
        <end position="233"/>
    </location>
</feature>
<dbReference type="Proteomes" id="UP000784294">
    <property type="component" value="Unassembled WGS sequence"/>
</dbReference>
<sequence>MSKAKKIEEPPGTESRLATGSGPSAPKSGSLLPLTDSGMVASRLPTIKSATPSSVISPAEEHLSAKTAPADQLVKALSPGQKKPDSTASSMQPLEKETLKNTLVNSNKSGSSFSGFFTKKYEKTPAKLITKEDGQVDPSQTGVSAPPADRRPGDVINKASKAEDTSTLIQPSKVSLASLAKSRPQGPSGSRVRGEDLPVPGLRTTRTDQNGFGPLDPTLKTTSNFRQKSSPLSLSRRHKIKGTLSKYFKHSISYLSPHPSRIVDDA</sequence>